<evidence type="ECO:0000259" key="5">
    <source>
        <dbReference type="Pfam" id="PF18052"/>
    </source>
</evidence>
<evidence type="ECO:0000313" key="7">
    <source>
        <dbReference type="Proteomes" id="UP000327013"/>
    </source>
</evidence>
<feature type="domain" description="Disease resistance N-terminal" evidence="5">
    <location>
        <begin position="9"/>
        <end position="99"/>
    </location>
</feature>
<keyword evidence="2" id="KW-0547">Nucleotide-binding</keyword>
<dbReference type="EMBL" id="CM017327">
    <property type="protein sequence ID" value="KAE8098762.1"/>
    <property type="molecule type" value="Genomic_DNA"/>
</dbReference>
<dbReference type="Gene3D" id="1.20.5.4130">
    <property type="match status" value="1"/>
</dbReference>
<evidence type="ECO:0000313" key="6">
    <source>
        <dbReference type="EMBL" id="KAE8098762.1"/>
    </source>
</evidence>
<dbReference type="OrthoDB" id="2018467at2759"/>
<dbReference type="PANTHER" id="PTHR36766">
    <property type="entry name" value="PLANT BROAD-SPECTRUM MILDEW RESISTANCE PROTEIN RPW8"/>
    <property type="match status" value="1"/>
</dbReference>
<keyword evidence="4" id="KW-0067">ATP-binding</keyword>
<dbReference type="PANTHER" id="PTHR36766:SF61">
    <property type="entry name" value="NB-ARC DOMAIN DISEASE RESISTANCE PROTEIN"/>
    <property type="match status" value="1"/>
</dbReference>
<dbReference type="InterPro" id="IPR041118">
    <property type="entry name" value="Rx_N"/>
</dbReference>
<keyword evidence="3" id="KW-0611">Plant defense</keyword>
<dbReference type="GO" id="GO:0006952">
    <property type="term" value="P:defense response"/>
    <property type="evidence" value="ECO:0007669"/>
    <property type="project" value="UniProtKB-KW"/>
</dbReference>
<gene>
    <name evidence="6" type="ORF">FH972_016801</name>
</gene>
<evidence type="ECO:0000256" key="2">
    <source>
        <dbReference type="ARBA" id="ARBA00022741"/>
    </source>
</evidence>
<evidence type="ECO:0000256" key="4">
    <source>
        <dbReference type="ARBA" id="ARBA00022840"/>
    </source>
</evidence>
<keyword evidence="1" id="KW-0677">Repeat</keyword>
<name>A0A5N6RH03_9ROSI</name>
<dbReference type="GO" id="GO:0005524">
    <property type="term" value="F:ATP binding"/>
    <property type="evidence" value="ECO:0007669"/>
    <property type="project" value="UniProtKB-KW"/>
</dbReference>
<sequence length="197" mass="22513">MAELAFGIIGNVIEKVGYVAYQEFGLALGFKSNLKKLARTMSIIREVLLDAEKKQASDRLLRIWIGQLNDVLHDAEDVLDEIQYQALRKQAVATYGSTSTKVRHFFSSSMTRAFPFKLAHKIKGIRERLDEIAADKDQFNLTKQHEDWRIMHRLRDTDSISFVHPSTVIGRDEAKENIINLLMHPDGVEDKMLTVEA</sequence>
<keyword evidence="7" id="KW-1185">Reference proteome</keyword>
<evidence type="ECO:0000256" key="3">
    <source>
        <dbReference type="ARBA" id="ARBA00022821"/>
    </source>
</evidence>
<dbReference type="AlphaFoldDB" id="A0A5N6RH03"/>
<reference evidence="6 7" key="1">
    <citation type="submission" date="2019-06" db="EMBL/GenBank/DDBJ databases">
        <title>A chromosomal-level reference genome of Carpinus fangiana (Coryloideae, Betulaceae).</title>
        <authorList>
            <person name="Yang X."/>
            <person name="Wang Z."/>
            <person name="Zhang L."/>
            <person name="Hao G."/>
            <person name="Liu J."/>
            <person name="Yang Y."/>
        </authorList>
    </citation>
    <scope>NUCLEOTIDE SEQUENCE [LARGE SCALE GENOMIC DNA]</scope>
    <source>
        <strain evidence="6">Cfa_2016G</strain>
        <tissue evidence="6">Leaf</tissue>
    </source>
</reference>
<accession>A0A5N6RH03</accession>
<organism evidence="6 7">
    <name type="scientific">Carpinus fangiana</name>
    <dbReference type="NCBI Taxonomy" id="176857"/>
    <lineage>
        <taxon>Eukaryota</taxon>
        <taxon>Viridiplantae</taxon>
        <taxon>Streptophyta</taxon>
        <taxon>Embryophyta</taxon>
        <taxon>Tracheophyta</taxon>
        <taxon>Spermatophyta</taxon>
        <taxon>Magnoliopsida</taxon>
        <taxon>eudicotyledons</taxon>
        <taxon>Gunneridae</taxon>
        <taxon>Pentapetalae</taxon>
        <taxon>rosids</taxon>
        <taxon>fabids</taxon>
        <taxon>Fagales</taxon>
        <taxon>Betulaceae</taxon>
        <taxon>Carpinus</taxon>
    </lineage>
</organism>
<evidence type="ECO:0000256" key="1">
    <source>
        <dbReference type="ARBA" id="ARBA00022737"/>
    </source>
</evidence>
<protein>
    <recommendedName>
        <fullName evidence="5">Disease resistance N-terminal domain-containing protein</fullName>
    </recommendedName>
</protein>
<dbReference type="Pfam" id="PF18052">
    <property type="entry name" value="Rx_N"/>
    <property type="match status" value="1"/>
</dbReference>
<proteinExistence type="predicted"/>
<dbReference type="Proteomes" id="UP000327013">
    <property type="component" value="Chromosome 7"/>
</dbReference>